<organism evidence="9 10">
    <name type="scientific">Hypsizygus marmoreus</name>
    <name type="common">White beech mushroom</name>
    <name type="synonym">Agaricus marmoreus</name>
    <dbReference type="NCBI Taxonomy" id="39966"/>
    <lineage>
        <taxon>Eukaryota</taxon>
        <taxon>Fungi</taxon>
        <taxon>Dikarya</taxon>
        <taxon>Basidiomycota</taxon>
        <taxon>Agaricomycotina</taxon>
        <taxon>Agaricomycetes</taxon>
        <taxon>Agaricomycetidae</taxon>
        <taxon>Agaricales</taxon>
        <taxon>Tricholomatineae</taxon>
        <taxon>Lyophyllaceae</taxon>
        <taxon>Hypsizygus</taxon>
    </lineage>
</organism>
<gene>
    <name evidence="9" type="primary">ATPK2</name>
    <name evidence="9" type="ORF">Hypma_008250</name>
</gene>
<dbReference type="AlphaFoldDB" id="A0A369K0V0"/>
<evidence type="ECO:0000259" key="8">
    <source>
        <dbReference type="PROSITE" id="PS50011"/>
    </source>
</evidence>
<keyword evidence="2" id="KW-0808">Transferase</keyword>
<evidence type="ECO:0000256" key="1">
    <source>
        <dbReference type="ARBA" id="ARBA00022527"/>
    </source>
</evidence>
<feature type="chain" id="PRO_5016620523" evidence="7">
    <location>
        <begin position="21"/>
        <end position="914"/>
    </location>
</feature>
<name>A0A369K0V0_HYPMA</name>
<evidence type="ECO:0000256" key="6">
    <source>
        <dbReference type="SAM" id="MobiDB-lite"/>
    </source>
</evidence>
<dbReference type="Pfam" id="PF00069">
    <property type="entry name" value="Pkinase"/>
    <property type="match status" value="1"/>
</dbReference>
<dbReference type="PANTHER" id="PTHR24351">
    <property type="entry name" value="RIBOSOMAL PROTEIN S6 KINASE"/>
    <property type="match status" value="1"/>
</dbReference>
<dbReference type="InParanoid" id="A0A369K0V0"/>
<keyword evidence="3" id="KW-0547">Nucleotide-binding</keyword>
<keyword evidence="5" id="KW-0067">ATP-binding</keyword>
<protein>
    <submittedName>
        <fullName evidence="9">Serine/threonine-protein kinase AtPK2/AtPK19</fullName>
    </submittedName>
</protein>
<feature type="signal peptide" evidence="7">
    <location>
        <begin position="1"/>
        <end position="20"/>
    </location>
</feature>
<feature type="compositionally biased region" description="Polar residues" evidence="6">
    <location>
        <begin position="552"/>
        <end position="565"/>
    </location>
</feature>
<dbReference type="SMART" id="SM00220">
    <property type="entry name" value="S_TKc"/>
    <property type="match status" value="1"/>
</dbReference>
<keyword evidence="10" id="KW-1185">Reference proteome</keyword>
<dbReference type="InterPro" id="IPR000719">
    <property type="entry name" value="Prot_kinase_dom"/>
</dbReference>
<dbReference type="GO" id="GO:0005524">
    <property type="term" value="F:ATP binding"/>
    <property type="evidence" value="ECO:0007669"/>
    <property type="project" value="UniProtKB-KW"/>
</dbReference>
<dbReference type="Pfam" id="PF21691">
    <property type="entry name" value="LDL"/>
    <property type="match status" value="1"/>
</dbReference>
<evidence type="ECO:0000256" key="3">
    <source>
        <dbReference type="ARBA" id="ARBA00022741"/>
    </source>
</evidence>
<dbReference type="InterPro" id="IPR048508">
    <property type="entry name" value="LDL"/>
</dbReference>
<comment type="caution">
    <text evidence="9">The sequence shown here is derived from an EMBL/GenBank/DDBJ whole genome shotgun (WGS) entry which is preliminary data.</text>
</comment>
<evidence type="ECO:0000313" key="10">
    <source>
        <dbReference type="Proteomes" id="UP000076154"/>
    </source>
</evidence>
<dbReference type="OrthoDB" id="347657at2759"/>
<dbReference type="STRING" id="39966.A0A369K0V0"/>
<feature type="region of interest" description="Disordered" evidence="6">
    <location>
        <begin position="544"/>
        <end position="565"/>
    </location>
</feature>
<dbReference type="CDD" id="cd22811">
    <property type="entry name" value="agbl-like"/>
    <property type="match status" value="1"/>
</dbReference>
<dbReference type="Gene3D" id="1.10.510.10">
    <property type="entry name" value="Transferase(Phosphotransferase) domain 1"/>
    <property type="match status" value="1"/>
</dbReference>
<keyword evidence="7" id="KW-0732">Signal</keyword>
<proteinExistence type="predicted"/>
<dbReference type="InterPro" id="IPR011009">
    <property type="entry name" value="Kinase-like_dom_sf"/>
</dbReference>
<feature type="region of interest" description="Disordered" evidence="6">
    <location>
        <begin position="785"/>
        <end position="809"/>
    </location>
</feature>
<accession>A0A369K0V0</accession>
<reference evidence="9" key="1">
    <citation type="submission" date="2018-04" db="EMBL/GenBank/DDBJ databases">
        <title>Whole genome sequencing of Hypsizygus marmoreus.</title>
        <authorList>
            <person name="Choi I.-G."/>
            <person name="Min B."/>
            <person name="Kim J.-G."/>
            <person name="Kim S."/>
            <person name="Oh Y.-L."/>
            <person name="Kong W.-S."/>
            <person name="Park H."/>
            <person name="Jeong J."/>
            <person name="Song E.-S."/>
        </authorList>
    </citation>
    <scope>NUCLEOTIDE SEQUENCE [LARGE SCALE GENOMIC DNA]</scope>
    <source>
        <strain evidence="9">51987-8</strain>
    </source>
</reference>
<keyword evidence="4 9" id="KW-0418">Kinase</keyword>
<evidence type="ECO:0000256" key="4">
    <source>
        <dbReference type="ARBA" id="ARBA00022777"/>
    </source>
</evidence>
<dbReference type="SUPFAM" id="SSF56112">
    <property type="entry name" value="Protein kinase-like (PK-like)"/>
    <property type="match status" value="1"/>
</dbReference>
<evidence type="ECO:0000256" key="2">
    <source>
        <dbReference type="ARBA" id="ARBA00022679"/>
    </source>
</evidence>
<dbReference type="PROSITE" id="PS50011">
    <property type="entry name" value="PROTEIN_KINASE_DOM"/>
    <property type="match status" value="1"/>
</dbReference>
<evidence type="ECO:0000256" key="5">
    <source>
        <dbReference type="ARBA" id="ARBA00022840"/>
    </source>
</evidence>
<evidence type="ECO:0000313" key="9">
    <source>
        <dbReference type="EMBL" id="RDB24586.1"/>
    </source>
</evidence>
<feature type="domain" description="Protein kinase" evidence="8">
    <location>
        <begin position="218"/>
        <end position="498"/>
    </location>
</feature>
<dbReference type="Proteomes" id="UP000076154">
    <property type="component" value="Unassembled WGS sequence"/>
</dbReference>
<evidence type="ECO:0000256" key="7">
    <source>
        <dbReference type="SAM" id="SignalP"/>
    </source>
</evidence>
<dbReference type="Gene3D" id="3.30.200.20">
    <property type="entry name" value="Phosphorylase Kinase, domain 1"/>
    <property type="match status" value="1"/>
</dbReference>
<sequence>MRVTAIFLTSVATYVSVASAATCWERWGCVTCESKDPMYAFASAYCENYKNPGFHQWGWASAATSGPAWGSRSLYTFPSVPRNRIWDFTQILTPCDTYLEETLHLKTMVACSFDERGDLDGIVHSPSSTLCAPSPALHVFEPPSLPRLEINSLDTSAFLDSFSGMIDVETNHVIKANPDASYDIERFTDVKELDPEWDDEDVDEILVISPKLPRKLATIEEESIKLGNDKVVSLADFEPLNVSPTAANNGKTQLCRKRDTGRIYMLRTFGECEKQGSSEQVVLGVINDLKASFLPQIFWSFRDEMVSSMIMDYYPRKNLHALITSGGALSPDHALFYASEIVHAISTLHTAGIIHRDLRPEHVMIDTDGHIVLVGFEFSEILRHPTRVRGCVVQPFSTTAICGGTAFQAPEITLGWSHDFAVDCWGFGMILYFMLSGVHPFVGAKFDSEKDLKNKIVNLPITLSPVLESSSRDLINKCLERNPSGRLNLPGIRRHPYFSSIDWKELIAKRIPVPQLLDRVTDLGVLRAEPRDVVSERAVSQSIQARRHSRTLSRTGNLDNRSSVTLPNPVTAATLGSEHLQALPKIFRMSSLLDDLPESAEELPSETSPADPGVYSALTLNDLPQDARVVEVNSRDRMAMFWESLDTERVSISPVPSLDYTDTAFRPRKLRKSRSSVYPEQRFSTLSTYSLQNKLRKRPRPQSTLQILDKKDDSLPTLDLPTGIKQIGSGIGFSYTMPVAARSKASICTNVPQTCHGIFQGGLPGLGFGRGLGLGLGLRIGSRSPKTKAGRGSIRSAKVSASNEDNEGGFSRHFGGSSWSLVMPVSPPILNIERMESPTVGSTSTNSPVSEIGLLTPATLVFDVPEHVKSAFEDGGAHEVKEGEGEMTLRLVTPCEVGVGTMSSSYFDSPSVRD</sequence>
<keyword evidence="1" id="KW-0723">Serine/threonine-protein kinase</keyword>
<dbReference type="GO" id="GO:0004674">
    <property type="term" value="F:protein serine/threonine kinase activity"/>
    <property type="evidence" value="ECO:0007669"/>
    <property type="project" value="UniProtKB-KW"/>
</dbReference>
<dbReference type="EMBL" id="LUEZ02000042">
    <property type="protein sequence ID" value="RDB24586.1"/>
    <property type="molecule type" value="Genomic_DNA"/>
</dbReference>